<dbReference type="Gene3D" id="3.50.50.60">
    <property type="entry name" value="FAD/NAD(P)-binding domain"/>
    <property type="match status" value="1"/>
</dbReference>
<feature type="non-terminal residue" evidence="5">
    <location>
        <position position="123"/>
    </location>
</feature>
<keyword evidence="3" id="KW-0274">FAD</keyword>
<evidence type="ECO:0000256" key="1">
    <source>
        <dbReference type="ARBA" id="ARBA00001974"/>
    </source>
</evidence>
<dbReference type="Pfam" id="PF00732">
    <property type="entry name" value="GMC_oxred_N"/>
    <property type="match status" value="1"/>
</dbReference>
<dbReference type="InterPro" id="IPR051871">
    <property type="entry name" value="GMC_Oxidoreductase-Related"/>
</dbReference>
<dbReference type="PANTHER" id="PTHR45968">
    <property type="entry name" value="OSJNBA0019K04.7 PROTEIN"/>
    <property type="match status" value="1"/>
</dbReference>
<evidence type="ECO:0000259" key="4">
    <source>
        <dbReference type="PROSITE" id="PS00624"/>
    </source>
</evidence>
<dbReference type="InterPro" id="IPR036188">
    <property type="entry name" value="FAD/NAD-bd_sf"/>
</dbReference>
<protein>
    <submittedName>
        <fullName evidence="5">Protein HOTHEAD-like</fullName>
    </submittedName>
</protein>
<dbReference type="Gene3D" id="3.30.410.40">
    <property type="match status" value="1"/>
</dbReference>
<evidence type="ECO:0000256" key="3">
    <source>
        <dbReference type="ARBA" id="ARBA00022827"/>
    </source>
</evidence>
<dbReference type="InterPro" id="IPR000172">
    <property type="entry name" value="GMC_OxRdtase_N"/>
</dbReference>
<dbReference type="AlphaFoldDB" id="A0A392N6K6"/>
<dbReference type="SUPFAM" id="SSF51905">
    <property type="entry name" value="FAD/NAD(P)-binding domain"/>
    <property type="match status" value="1"/>
</dbReference>
<comment type="cofactor">
    <cofactor evidence="1">
        <name>FAD</name>
        <dbReference type="ChEBI" id="CHEBI:57692"/>
    </cofactor>
</comment>
<evidence type="ECO:0000313" key="6">
    <source>
        <dbReference type="Proteomes" id="UP000265520"/>
    </source>
</evidence>
<gene>
    <name evidence="5" type="ORF">A2U01_0016188</name>
</gene>
<reference evidence="5 6" key="1">
    <citation type="journal article" date="2018" name="Front. Plant Sci.">
        <title>Red Clover (Trifolium pratense) and Zigzag Clover (T. medium) - A Picture of Genomic Similarities and Differences.</title>
        <authorList>
            <person name="Dluhosova J."/>
            <person name="Istvanek J."/>
            <person name="Nedelnik J."/>
            <person name="Repkova J."/>
        </authorList>
    </citation>
    <scope>NUCLEOTIDE SEQUENCE [LARGE SCALE GENOMIC DNA]</scope>
    <source>
        <strain evidence="6">cv. 10/8</strain>
        <tissue evidence="5">Leaf</tissue>
    </source>
</reference>
<comment type="caution">
    <text evidence="5">The sequence shown here is derived from an EMBL/GenBank/DDBJ whole genome shotgun (WGS) entry which is preliminary data.</text>
</comment>
<accession>A0A392N6K6</accession>
<sequence length="123" mass="13195">MGVIFKDENGKQHKAILGNDRQNEVIVSSGAIGTPQMLLLSGIGPKAELEKLKIPVVLDNRFVGKGMVDNPMNTIFVPLKKPVKQSLIETVGITNRGVYIEASSGFGQSGDSIHCHHGMLSAE</sequence>
<dbReference type="PANTHER" id="PTHR45968:SF5">
    <property type="entry name" value="PROTEIN HOTHEAD"/>
    <property type="match status" value="1"/>
</dbReference>
<feature type="domain" description="Glucose-methanol-choline oxidoreductase N-terminal" evidence="4">
    <location>
        <begin position="30"/>
        <end position="44"/>
    </location>
</feature>
<proteinExistence type="predicted"/>
<dbReference type="GO" id="GO:0016614">
    <property type="term" value="F:oxidoreductase activity, acting on CH-OH group of donors"/>
    <property type="evidence" value="ECO:0007669"/>
    <property type="project" value="InterPro"/>
</dbReference>
<evidence type="ECO:0000313" key="5">
    <source>
        <dbReference type="EMBL" id="MCH95213.1"/>
    </source>
</evidence>
<dbReference type="PROSITE" id="PS00624">
    <property type="entry name" value="GMC_OXRED_2"/>
    <property type="match status" value="1"/>
</dbReference>
<organism evidence="5 6">
    <name type="scientific">Trifolium medium</name>
    <dbReference type="NCBI Taxonomy" id="97028"/>
    <lineage>
        <taxon>Eukaryota</taxon>
        <taxon>Viridiplantae</taxon>
        <taxon>Streptophyta</taxon>
        <taxon>Embryophyta</taxon>
        <taxon>Tracheophyta</taxon>
        <taxon>Spermatophyta</taxon>
        <taxon>Magnoliopsida</taxon>
        <taxon>eudicotyledons</taxon>
        <taxon>Gunneridae</taxon>
        <taxon>Pentapetalae</taxon>
        <taxon>rosids</taxon>
        <taxon>fabids</taxon>
        <taxon>Fabales</taxon>
        <taxon>Fabaceae</taxon>
        <taxon>Papilionoideae</taxon>
        <taxon>50 kb inversion clade</taxon>
        <taxon>NPAAA clade</taxon>
        <taxon>Hologalegina</taxon>
        <taxon>IRL clade</taxon>
        <taxon>Trifolieae</taxon>
        <taxon>Trifolium</taxon>
    </lineage>
</organism>
<evidence type="ECO:0000256" key="2">
    <source>
        <dbReference type="ARBA" id="ARBA00022630"/>
    </source>
</evidence>
<dbReference type="GO" id="GO:0050660">
    <property type="term" value="F:flavin adenine dinucleotide binding"/>
    <property type="evidence" value="ECO:0007669"/>
    <property type="project" value="InterPro"/>
</dbReference>
<dbReference type="Proteomes" id="UP000265520">
    <property type="component" value="Unassembled WGS sequence"/>
</dbReference>
<keyword evidence="6" id="KW-1185">Reference proteome</keyword>
<dbReference type="EMBL" id="LXQA010029224">
    <property type="protein sequence ID" value="MCH95213.1"/>
    <property type="molecule type" value="Genomic_DNA"/>
</dbReference>
<name>A0A392N6K6_9FABA</name>
<keyword evidence="2" id="KW-0285">Flavoprotein</keyword>